<evidence type="ECO:0000313" key="5">
    <source>
        <dbReference type="Proteomes" id="UP000065220"/>
    </source>
</evidence>
<proteinExistence type="predicted"/>
<dbReference type="InterPro" id="IPR025403">
    <property type="entry name" value="TgpA-like_C"/>
</dbReference>
<dbReference type="Proteomes" id="UP000065220">
    <property type="component" value="Chromosome"/>
</dbReference>
<evidence type="ECO:0000256" key="1">
    <source>
        <dbReference type="SAM" id="MobiDB-lite"/>
    </source>
</evidence>
<feature type="domain" description="Protein-glutamine gamma-glutamyltransferase-like C-terminal" evidence="3">
    <location>
        <begin position="163"/>
        <end position="230"/>
    </location>
</feature>
<keyword evidence="2" id="KW-1133">Transmembrane helix</keyword>
<feature type="transmembrane region" description="Helical" evidence="2">
    <location>
        <begin position="88"/>
        <end position="113"/>
    </location>
</feature>
<sequence length="260" mass="26468">MTRSAAPSRPRSAALGPGRLLGALAAVLGLALVAWASLADAPILALPTSVGTTGSEAVPAPAATAEATQPPLPPDVTSAGYSDTAWRVIATLVVVVAVAAALAVAVLVLRALLRRLRSASSPEDDALGDDGVLDLSVLTAERAARQARLLTDGTPRNAVVATWLELERTVADAGVVRRPTETSSELVVRVLSTASAPADALADLAGLFREARFSRHELTEGHRRRAVADLDRVHAALGVGTGAAPVSLTDGASAGQVRPS</sequence>
<keyword evidence="2" id="KW-0812">Transmembrane</keyword>
<dbReference type="AlphaFoldDB" id="A0A109W201"/>
<evidence type="ECO:0000313" key="4">
    <source>
        <dbReference type="EMBL" id="AMD86386.1"/>
    </source>
</evidence>
<evidence type="ECO:0000259" key="3">
    <source>
        <dbReference type="Pfam" id="PF13559"/>
    </source>
</evidence>
<dbReference type="STRING" id="111015.AXF14_00665"/>
<protein>
    <recommendedName>
        <fullName evidence="3">Protein-glutamine gamma-glutamyltransferase-like C-terminal domain-containing protein</fullName>
    </recommendedName>
</protein>
<feature type="compositionally biased region" description="Low complexity" evidence="1">
    <location>
        <begin position="56"/>
        <end position="69"/>
    </location>
</feature>
<keyword evidence="5" id="KW-1185">Reference proteome</keyword>
<feature type="region of interest" description="Disordered" evidence="1">
    <location>
        <begin position="55"/>
        <end position="74"/>
    </location>
</feature>
<evidence type="ECO:0000256" key="2">
    <source>
        <dbReference type="SAM" id="Phobius"/>
    </source>
</evidence>
<name>A0A109W201_ACTRD</name>
<dbReference type="Pfam" id="PF13559">
    <property type="entry name" value="DUF4129"/>
    <property type="match status" value="1"/>
</dbReference>
<dbReference type="RefSeq" id="WP_067939084.1">
    <property type="nucleotide sequence ID" value="NZ_CP014228.1"/>
</dbReference>
<dbReference type="EMBL" id="CP014228">
    <property type="protein sequence ID" value="AMD86386.1"/>
    <property type="molecule type" value="Genomic_DNA"/>
</dbReference>
<organism evidence="4 5">
    <name type="scientific">Actinomyces radicidentis</name>
    <dbReference type="NCBI Taxonomy" id="111015"/>
    <lineage>
        <taxon>Bacteria</taxon>
        <taxon>Bacillati</taxon>
        <taxon>Actinomycetota</taxon>
        <taxon>Actinomycetes</taxon>
        <taxon>Actinomycetales</taxon>
        <taxon>Actinomycetaceae</taxon>
        <taxon>Actinomyces</taxon>
    </lineage>
</organism>
<keyword evidence="2" id="KW-0472">Membrane</keyword>
<reference evidence="5" key="1">
    <citation type="submission" date="2016-02" db="EMBL/GenBank/DDBJ databases">
        <authorList>
            <person name="Holder M.E."/>
            <person name="Ajami N.J."/>
            <person name="Petrosino J.F."/>
        </authorList>
    </citation>
    <scope>NUCLEOTIDE SEQUENCE [LARGE SCALE GENOMIC DNA]</scope>
    <source>
        <strain evidence="5">CCUG 36733</strain>
    </source>
</reference>
<accession>A0A109W201</accession>
<gene>
    <name evidence="4" type="ORF">AXF14_00665</name>
</gene>
<dbReference type="OrthoDB" id="5198230at2"/>
<dbReference type="KEGG" id="ard:AXF14_00665"/>